<dbReference type="Proteomes" id="UP000245535">
    <property type="component" value="Unassembled WGS sequence"/>
</dbReference>
<keyword evidence="1" id="KW-1133">Transmembrane helix</keyword>
<protein>
    <recommendedName>
        <fullName evidence="4">Transglutaminase superfamily protein</fullName>
    </recommendedName>
</protein>
<organism evidence="2 3">
    <name type="scientific">Sediminitomix flava</name>
    <dbReference type="NCBI Taxonomy" id="379075"/>
    <lineage>
        <taxon>Bacteria</taxon>
        <taxon>Pseudomonadati</taxon>
        <taxon>Bacteroidota</taxon>
        <taxon>Cytophagia</taxon>
        <taxon>Cytophagales</taxon>
        <taxon>Flammeovirgaceae</taxon>
        <taxon>Sediminitomix</taxon>
    </lineage>
</organism>
<keyword evidence="3" id="KW-1185">Reference proteome</keyword>
<name>A0A315Z910_SEDFL</name>
<feature type="transmembrane region" description="Helical" evidence="1">
    <location>
        <begin position="6"/>
        <end position="24"/>
    </location>
</feature>
<keyword evidence="1" id="KW-0812">Transmembrane</keyword>
<dbReference type="OrthoDB" id="988035at2"/>
<sequence length="394" mass="45118">MLNKSFYLLAFSIFLISIASISFLNEYAYHRFFRNLKQNDGRSIFWNKTPDRYEKSDHVSFFLEESDEVYSIKYSYFGPSNNQLIWESHWSKQITDKAILKYGISKSFFDPYYPSPQVDRQRKQELNEALWKEHKGMVQPDLSSISNYYSPYTKSIAQFISEQLESSSKRELIDHVLRFCQDIPYGVPPNMMGNTHLGGVFVPPQLLVNGYGDCDSKSTLFMSILSHFKDIEGVFLHTPSHVLIGIKGIPGPYDDSFVFKNEKYVLCEPVGVARLPYGKAGKEYRIVEVEAHESNHEATIKNQIVEDTSGANNGKLMLWSSISEGGNLKIFIDDESVGEIGVYFESEPDCGNEYALNLEFEEGIYRLRAENDAGDLWKTNVTIKRGVCNSLEFN</sequence>
<evidence type="ECO:0000313" key="2">
    <source>
        <dbReference type="EMBL" id="PWJ40190.1"/>
    </source>
</evidence>
<reference evidence="2 3" key="1">
    <citation type="submission" date="2018-03" db="EMBL/GenBank/DDBJ databases">
        <title>Genomic Encyclopedia of Archaeal and Bacterial Type Strains, Phase II (KMG-II): from individual species to whole genera.</title>
        <authorList>
            <person name="Goeker M."/>
        </authorList>
    </citation>
    <scope>NUCLEOTIDE SEQUENCE [LARGE SCALE GENOMIC DNA]</scope>
    <source>
        <strain evidence="2 3">DSM 28229</strain>
    </source>
</reference>
<evidence type="ECO:0000256" key="1">
    <source>
        <dbReference type="SAM" id="Phobius"/>
    </source>
</evidence>
<evidence type="ECO:0008006" key="4">
    <source>
        <dbReference type="Google" id="ProtNLM"/>
    </source>
</evidence>
<proteinExistence type="predicted"/>
<dbReference type="RefSeq" id="WP_109620697.1">
    <property type="nucleotide sequence ID" value="NZ_QGDO01000005.1"/>
</dbReference>
<dbReference type="EMBL" id="QGDO01000005">
    <property type="protein sequence ID" value="PWJ40190.1"/>
    <property type="molecule type" value="Genomic_DNA"/>
</dbReference>
<accession>A0A315Z910</accession>
<dbReference type="AlphaFoldDB" id="A0A315Z910"/>
<evidence type="ECO:0000313" key="3">
    <source>
        <dbReference type="Proteomes" id="UP000245535"/>
    </source>
</evidence>
<comment type="caution">
    <text evidence="2">The sequence shown here is derived from an EMBL/GenBank/DDBJ whole genome shotgun (WGS) entry which is preliminary data.</text>
</comment>
<keyword evidence="1" id="KW-0472">Membrane</keyword>
<gene>
    <name evidence="2" type="ORF">BC781_105258</name>
</gene>